<reference evidence="3" key="1">
    <citation type="journal article" date="2006" name="Proc. Natl. Acad. Sci. U.S.A.">
        <title>The complete genome of Rhodococcus sp. RHA1 provides insights into a catabolic powerhouse.</title>
        <authorList>
            <person name="McLeod M.P."/>
            <person name="Warren R.L."/>
            <person name="Hsiao W.W.L."/>
            <person name="Araki N."/>
            <person name="Myhre M."/>
            <person name="Fernandes C."/>
            <person name="Miyazawa D."/>
            <person name="Wong W."/>
            <person name="Lillquist A.L."/>
            <person name="Wang D."/>
            <person name="Dosanjh M."/>
            <person name="Hara H."/>
            <person name="Petrescu A."/>
            <person name="Morin R.D."/>
            <person name="Yang G."/>
            <person name="Stott J.M."/>
            <person name="Schein J.E."/>
            <person name="Shin H."/>
            <person name="Smailus D."/>
            <person name="Siddiqui A.S."/>
            <person name="Marra M.A."/>
            <person name="Jones S.J.M."/>
            <person name="Holt R."/>
            <person name="Brinkman F.S.L."/>
            <person name="Miyauchi K."/>
            <person name="Fukuda M."/>
            <person name="Davies J.E."/>
            <person name="Mohn W.W."/>
            <person name="Eltis L.D."/>
        </authorList>
    </citation>
    <scope>NUCLEOTIDE SEQUENCE [LARGE SCALE GENOMIC DNA]</scope>
    <source>
        <strain evidence="3">RHA1</strain>
    </source>
</reference>
<proteinExistence type="predicted"/>
<sequence>MSSEDTAGEHRYRTTCRDPDNRSSPPATGRNGKFLPGTTVLGQCGISQVHANGYRTIPMIADRTSNHHVRTEALDQLLAIRRALRSVTASRKTIG</sequence>
<feature type="region of interest" description="Disordered" evidence="1">
    <location>
        <begin position="1"/>
        <end position="36"/>
    </location>
</feature>
<protein>
    <submittedName>
        <fullName evidence="2">Uncharacterized protein</fullName>
    </submittedName>
</protein>
<organism evidence="2 3">
    <name type="scientific">Rhodococcus jostii (strain RHA1)</name>
    <dbReference type="NCBI Taxonomy" id="101510"/>
    <lineage>
        <taxon>Bacteria</taxon>
        <taxon>Bacillati</taxon>
        <taxon>Actinomycetota</taxon>
        <taxon>Actinomycetes</taxon>
        <taxon>Mycobacteriales</taxon>
        <taxon>Nocardiaceae</taxon>
        <taxon>Rhodococcus</taxon>
    </lineage>
</organism>
<dbReference type="Proteomes" id="UP000008710">
    <property type="component" value="Plasmid pRHL3"/>
</dbReference>
<dbReference type="HOGENOM" id="CLU_2370911_0_0_11"/>
<geneLocation type="plasmid" evidence="2 3">
    <name>pRHL3</name>
</geneLocation>
<dbReference type="KEGG" id="rha:RHA1_ro11042"/>
<accession>Q0RVJ7</accession>
<evidence type="ECO:0000256" key="1">
    <source>
        <dbReference type="SAM" id="MobiDB-lite"/>
    </source>
</evidence>
<feature type="compositionally biased region" description="Basic and acidic residues" evidence="1">
    <location>
        <begin position="7"/>
        <end position="21"/>
    </location>
</feature>
<gene>
    <name evidence="2" type="ordered locus">RHA1_ro11042</name>
</gene>
<dbReference type="AlphaFoldDB" id="Q0RVJ7"/>
<name>Q0RVJ7_RHOJR</name>
<evidence type="ECO:0000313" key="2">
    <source>
        <dbReference type="EMBL" id="ABH00689.1"/>
    </source>
</evidence>
<evidence type="ECO:0000313" key="3">
    <source>
        <dbReference type="Proteomes" id="UP000008710"/>
    </source>
</evidence>
<dbReference type="EMBL" id="CP000434">
    <property type="protein sequence ID" value="ABH00689.1"/>
    <property type="molecule type" value="Genomic_DNA"/>
</dbReference>
<keyword evidence="2" id="KW-0614">Plasmid</keyword>